<dbReference type="SUPFAM" id="SSF53774">
    <property type="entry name" value="Glutaminase/Asparaginase"/>
    <property type="match status" value="1"/>
</dbReference>
<evidence type="ECO:0000259" key="2">
    <source>
        <dbReference type="Pfam" id="PF00710"/>
    </source>
</evidence>
<dbReference type="eggNOG" id="COG0252">
    <property type="taxonomic scope" value="Bacteria"/>
</dbReference>
<accession>H1FWG5</accession>
<dbReference type="PIRSF" id="PIRSF500176">
    <property type="entry name" value="L_ASNase"/>
    <property type="match status" value="1"/>
</dbReference>
<dbReference type="PATRIC" id="fig|929558.5.peg.1938"/>
<feature type="active site" description="O-isoaspartyl threonine intermediate" evidence="1">
    <location>
        <position position="9"/>
    </location>
</feature>
<protein>
    <submittedName>
        <fullName evidence="3">Asparaginase</fullName>
        <ecNumber evidence="3">3.5.1.1</ecNumber>
    </submittedName>
</protein>
<dbReference type="InterPro" id="IPR027474">
    <property type="entry name" value="L-asparaginase_N"/>
</dbReference>
<dbReference type="HOGENOM" id="CLU_019134_4_2_7"/>
<evidence type="ECO:0000256" key="1">
    <source>
        <dbReference type="PIRSR" id="PIRSR001220-1"/>
    </source>
</evidence>
<dbReference type="PANTHER" id="PTHR11707">
    <property type="entry name" value="L-ASPARAGINASE"/>
    <property type="match status" value="1"/>
</dbReference>
<dbReference type="OrthoDB" id="9788068at2"/>
<dbReference type="STRING" id="929558.SMGD1_1945"/>
<dbReference type="PANTHER" id="PTHR11707:SF28">
    <property type="entry name" value="60 KDA LYSOPHOSPHOLIPASE"/>
    <property type="match status" value="1"/>
</dbReference>
<evidence type="ECO:0000313" key="4">
    <source>
        <dbReference type="Proteomes" id="UP000006431"/>
    </source>
</evidence>
<keyword evidence="3" id="KW-0378">Hydrolase</keyword>
<feature type="domain" description="L-asparaginase N-terminal" evidence="2">
    <location>
        <begin position="2"/>
        <end position="153"/>
    </location>
</feature>
<organism evidence="3 4">
    <name type="scientific">Sulfurimonas gotlandica (strain DSM 19862 / JCM 16533 / GD1)</name>
    <dbReference type="NCBI Taxonomy" id="929558"/>
    <lineage>
        <taxon>Bacteria</taxon>
        <taxon>Pseudomonadati</taxon>
        <taxon>Campylobacterota</taxon>
        <taxon>Epsilonproteobacteria</taxon>
        <taxon>Campylobacterales</taxon>
        <taxon>Sulfurimonadaceae</taxon>
        <taxon>Sulfurimonas</taxon>
    </lineage>
</organism>
<dbReference type="PRINTS" id="PR00139">
    <property type="entry name" value="ASNGLNASE"/>
</dbReference>
<dbReference type="EC" id="3.5.1.1" evidence="3"/>
<name>B6BIV8_SULGG</name>
<dbReference type="Pfam" id="PF00710">
    <property type="entry name" value="Asparaginase"/>
    <property type="match status" value="1"/>
</dbReference>
<dbReference type="AlphaFoldDB" id="B6BIV8"/>
<dbReference type="InterPro" id="IPR036152">
    <property type="entry name" value="Asp/glu_Ase-like_sf"/>
</dbReference>
<dbReference type="PROSITE" id="PS51732">
    <property type="entry name" value="ASN_GLN_ASE_3"/>
    <property type="match status" value="1"/>
</dbReference>
<dbReference type="Proteomes" id="UP000006431">
    <property type="component" value="Unassembled WGS sequence"/>
</dbReference>
<keyword evidence="4" id="KW-1185">Reference proteome</keyword>
<comment type="caution">
    <text evidence="3">The sequence shown here is derived from an EMBL/GenBank/DDBJ whole genome shotgun (WGS) entry which is preliminary data.</text>
</comment>
<dbReference type="InterPro" id="IPR037152">
    <property type="entry name" value="L-asparaginase_N_sf"/>
</dbReference>
<accession>B6BIV8</accession>
<evidence type="ECO:0000313" key="3">
    <source>
        <dbReference type="EMBL" id="EHP30468.1"/>
    </source>
</evidence>
<gene>
    <name evidence="3" type="primary">ansA</name>
    <name evidence="3" type="ORF">SMGD1_1945</name>
</gene>
<dbReference type="Gene3D" id="3.40.50.1170">
    <property type="entry name" value="L-asparaginase, N-terminal domain"/>
    <property type="match status" value="1"/>
</dbReference>
<dbReference type="GO" id="GO:0004067">
    <property type="term" value="F:asparaginase activity"/>
    <property type="evidence" value="ECO:0007669"/>
    <property type="project" value="UniProtKB-UniRule"/>
</dbReference>
<sequence length="161" mass="18092">MLILNSGGTFNKRYNPLNGELEIPYDNQIIDRILLTSGFKYDVAGVVYKDSLDMDMNDRKMLASIIMESKDDTFIIIHGTDTMNITAEFLSEIFEDRKIIFTGAMNPFEIDNVEASVNLGMAIGFAKAKPSNGVYICMNGFIEPCKNIVKNRTLGKFELVK</sequence>
<dbReference type="EMBL" id="AFRZ01000001">
    <property type="protein sequence ID" value="EHP30468.1"/>
    <property type="molecule type" value="Genomic_DNA"/>
</dbReference>
<dbReference type="InterPro" id="IPR006034">
    <property type="entry name" value="Asparaginase/glutaminase-like"/>
</dbReference>
<dbReference type="RefSeq" id="WP_008336225.1">
    <property type="nucleotide sequence ID" value="NZ_AFRZ01000001.1"/>
</dbReference>
<proteinExistence type="predicted"/>
<reference evidence="3 4" key="1">
    <citation type="journal article" date="2012" name="Proc. Natl. Acad. Sci. U.S.A.">
        <title>Genome and physiology of a model Epsilonproteobacterium responsible for sulfide detoxification in marine oxygen depletion zones.</title>
        <authorList>
            <person name="Grote J."/>
            <person name="Schott T."/>
            <person name="Bruckner C.G."/>
            <person name="Glockner F.O."/>
            <person name="Jost G."/>
            <person name="Teeling H."/>
            <person name="Labrenz M."/>
            <person name="Jurgens K."/>
        </authorList>
    </citation>
    <scope>NUCLEOTIDE SEQUENCE [LARGE SCALE GENOMIC DNA]</scope>
    <source>
        <strain evidence="3 4">GD1</strain>
    </source>
</reference>
<dbReference type="PIRSF" id="PIRSF001220">
    <property type="entry name" value="L-ASNase_gatD"/>
    <property type="match status" value="1"/>
</dbReference>